<proteinExistence type="predicted"/>
<comment type="caution">
    <text evidence="1">The sequence shown here is derived from an EMBL/GenBank/DDBJ whole genome shotgun (WGS) entry which is preliminary data.</text>
</comment>
<dbReference type="Proteomes" id="UP000053260">
    <property type="component" value="Unassembled WGS sequence"/>
</dbReference>
<gene>
    <name evidence="1" type="ORF">AQJ91_17515</name>
</gene>
<keyword evidence="2" id="KW-1185">Reference proteome</keyword>
<reference evidence="1 2" key="1">
    <citation type="submission" date="2015-10" db="EMBL/GenBank/DDBJ databases">
        <title>Draft genome sequence of Streptomyces sp. RV15, isolated from a marine sponge.</title>
        <authorList>
            <person name="Ruckert C."/>
            <person name="Abdelmohsen U.R."/>
            <person name="Winkler A."/>
            <person name="Hentschel U."/>
            <person name="Kalinowski J."/>
            <person name="Kampfer P."/>
            <person name="Glaeser S."/>
        </authorList>
    </citation>
    <scope>NUCLEOTIDE SEQUENCE [LARGE SCALE GENOMIC DNA]</scope>
    <source>
        <strain evidence="1 2">RV15</strain>
    </source>
</reference>
<dbReference type="RefSeq" id="WP_067022078.1">
    <property type="nucleotide sequence ID" value="NZ_KQ949083.1"/>
</dbReference>
<protein>
    <submittedName>
        <fullName evidence="1">Uncharacterized protein</fullName>
    </submittedName>
</protein>
<name>A0A117S0Y4_9ACTN</name>
<dbReference type="STRING" id="909626.AQJ91_17515"/>
<dbReference type="OrthoDB" id="4322666at2"/>
<organism evidence="1 2">
    <name type="scientific">Streptomyces dysideae</name>
    <dbReference type="NCBI Taxonomy" id="909626"/>
    <lineage>
        <taxon>Bacteria</taxon>
        <taxon>Bacillati</taxon>
        <taxon>Actinomycetota</taxon>
        <taxon>Actinomycetes</taxon>
        <taxon>Kitasatosporales</taxon>
        <taxon>Streptomycetaceae</taxon>
        <taxon>Streptomyces</taxon>
    </lineage>
</organism>
<accession>A0A117S0Y4</accession>
<dbReference type="AlphaFoldDB" id="A0A117S0Y4"/>
<evidence type="ECO:0000313" key="2">
    <source>
        <dbReference type="Proteomes" id="UP000053260"/>
    </source>
</evidence>
<evidence type="ECO:0000313" key="1">
    <source>
        <dbReference type="EMBL" id="KUO19939.1"/>
    </source>
</evidence>
<dbReference type="EMBL" id="LMXB01000047">
    <property type="protein sequence ID" value="KUO19939.1"/>
    <property type="molecule type" value="Genomic_DNA"/>
</dbReference>
<sequence>MTGRPLADRLAAAYAAAERLLAEGRRVEVLDRFAGLGADAGRAGVTAEVLARNGVVAIVPYAEESIGAVRARHAANGTRYVEIRVAGRGGPQDSAATVCGLLAGVGETGAVQQP</sequence>